<sequence length="75" mass="7979">MHNERVAMGSDAAIAQTSGHGPRRAAGLRVEVGAAPDAAARCLRLPIARRLCIGAATSIARRRRCTLREGRQGFV</sequence>
<dbReference type="Proteomes" id="UP000234345">
    <property type="component" value="Unassembled WGS sequence"/>
</dbReference>
<protein>
    <submittedName>
        <fullName evidence="2">Uncharacterized protein</fullName>
    </submittedName>
</protein>
<dbReference type="EMBL" id="OCZC01000065">
    <property type="protein sequence ID" value="SOO24554.1"/>
    <property type="molecule type" value="Genomic_DNA"/>
</dbReference>
<evidence type="ECO:0000256" key="1">
    <source>
        <dbReference type="SAM" id="MobiDB-lite"/>
    </source>
</evidence>
<comment type="caution">
    <text evidence="2">The sequence shown here is derived from an EMBL/GenBank/DDBJ whole genome shotgun (WGS) entry which is preliminary data.</text>
</comment>
<accession>A0A7Z7NH87</accession>
<proteinExistence type="predicted"/>
<gene>
    <name evidence="2" type="ORF">XFF6991_390002</name>
</gene>
<evidence type="ECO:0000313" key="3">
    <source>
        <dbReference type="Proteomes" id="UP000234345"/>
    </source>
</evidence>
<reference evidence="2 3" key="1">
    <citation type="submission" date="2017-10" db="EMBL/GenBank/DDBJ databases">
        <authorList>
            <person name="Regsiter A."/>
            <person name="William W."/>
        </authorList>
    </citation>
    <scope>NUCLEOTIDE SEQUENCE [LARGE SCALE GENOMIC DNA]</scope>
    <source>
        <strain evidence="2 3">CFBP6991</strain>
    </source>
</reference>
<evidence type="ECO:0000313" key="2">
    <source>
        <dbReference type="EMBL" id="SOO24554.1"/>
    </source>
</evidence>
<name>A0A7Z7NH87_XANCH</name>
<organism evidence="2 3">
    <name type="scientific">Xanthomonas campestris pv. phaseoli</name>
    <dbReference type="NCBI Taxonomy" id="317013"/>
    <lineage>
        <taxon>Bacteria</taxon>
        <taxon>Pseudomonadati</taxon>
        <taxon>Pseudomonadota</taxon>
        <taxon>Gammaproteobacteria</taxon>
        <taxon>Lysobacterales</taxon>
        <taxon>Lysobacteraceae</taxon>
        <taxon>Xanthomonas</taxon>
    </lineage>
</organism>
<feature type="region of interest" description="Disordered" evidence="1">
    <location>
        <begin position="1"/>
        <end position="23"/>
    </location>
</feature>
<dbReference type="AlphaFoldDB" id="A0A7Z7NH87"/>